<evidence type="ECO:0000256" key="3">
    <source>
        <dbReference type="ARBA" id="ARBA00022536"/>
    </source>
</evidence>
<protein>
    <submittedName>
        <fullName evidence="20">Wall-associated receptor kinase</fullName>
    </submittedName>
</protein>
<keyword evidence="3" id="KW-0245">EGF-like domain</keyword>
<dbReference type="Pfam" id="PF07645">
    <property type="entry name" value="EGF_CA"/>
    <property type="match status" value="1"/>
</dbReference>
<keyword evidence="10 20" id="KW-0418">Kinase</keyword>
<keyword evidence="12 18" id="KW-1133">Transmembrane helix</keyword>
<evidence type="ECO:0000256" key="7">
    <source>
        <dbReference type="ARBA" id="ARBA00022729"/>
    </source>
</evidence>
<evidence type="ECO:0000256" key="11">
    <source>
        <dbReference type="ARBA" id="ARBA00022840"/>
    </source>
</evidence>
<dbReference type="InterPro" id="IPR018097">
    <property type="entry name" value="EGF_Ca-bd_CS"/>
</dbReference>
<dbReference type="FunFam" id="1.10.510.10:FF:000084">
    <property type="entry name" value="Wall-associated receptor kinase 2"/>
    <property type="match status" value="1"/>
</dbReference>
<dbReference type="FunFam" id="3.30.200.20:FF:000043">
    <property type="entry name" value="Wall-associated receptor kinase 2"/>
    <property type="match status" value="1"/>
</dbReference>
<dbReference type="InterPro" id="IPR001881">
    <property type="entry name" value="EGF-like_Ca-bd_dom"/>
</dbReference>
<keyword evidence="7" id="KW-0732">Signal</keyword>
<keyword evidence="4" id="KW-0597">Phosphoprotein</keyword>
<dbReference type="Gene3D" id="3.30.200.20">
    <property type="entry name" value="Phosphorylase Kinase, domain 1"/>
    <property type="match status" value="1"/>
</dbReference>
<keyword evidence="11 16" id="KW-0067">ATP-binding</keyword>
<evidence type="ECO:0000313" key="21">
    <source>
        <dbReference type="Proteomes" id="UP001055439"/>
    </source>
</evidence>
<evidence type="ECO:0000256" key="17">
    <source>
        <dbReference type="SAM" id="MobiDB-lite"/>
    </source>
</evidence>
<dbReference type="InterPro" id="IPR000742">
    <property type="entry name" value="EGF"/>
</dbReference>
<comment type="function">
    <text evidence="15">Serine/threonine-protein kinase that may function as a signaling receptor of extracellular matrix component. Binding to pectin may have significance in the control of cell expansion, morphogenesis and development.</text>
</comment>
<dbReference type="Pfam" id="PF07714">
    <property type="entry name" value="PK_Tyr_Ser-Thr"/>
    <property type="match status" value="1"/>
</dbReference>
<evidence type="ECO:0000256" key="6">
    <source>
        <dbReference type="ARBA" id="ARBA00022692"/>
    </source>
</evidence>
<dbReference type="AlphaFoldDB" id="A0A9E7EXC0"/>
<dbReference type="CDD" id="cd14066">
    <property type="entry name" value="STKc_IRAK"/>
    <property type="match status" value="1"/>
</dbReference>
<dbReference type="InterPro" id="IPR049883">
    <property type="entry name" value="NOTCH1_EGF-like"/>
</dbReference>
<keyword evidence="5" id="KW-0808">Transferase</keyword>
<keyword evidence="20" id="KW-0675">Receptor</keyword>
<dbReference type="InterPro" id="IPR000719">
    <property type="entry name" value="Prot_kinase_dom"/>
</dbReference>
<dbReference type="PROSITE" id="PS00108">
    <property type="entry name" value="PROTEIN_KINASE_ST"/>
    <property type="match status" value="1"/>
</dbReference>
<evidence type="ECO:0000256" key="16">
    <source>
        <dbReference type="PROSITE-ProRule" id="PRU10141"/>
    </source>
</evidence>
<dbReference type="PROSITE" id="PS50011">
    <property type="entry name" value="PROTEIN_KINASE_DOM"/>
    <property type="match status" value="1"/>
</dbReference>
<gene>
    <name evidence="20" type="ORF">MUK42_02485</name>
</gene>
<keyword evidence="8" id="KW-0677">Repeat</keyword>
<comment type="subcellular location">
    <subcellularLocation>
        <location evidence="1">Membrane</location>
        <topology evidence="1">Single-pass type I membrane protein</topology>
    </subcellularLocation>
</comment>
<evidence type="ECO:0000256" key="5">
    <source>
        <dbReference type="ARBA" id="ARBA00022679"/>
    </source>
</evidence>
<dbReference type="SMART" id="SM00181">
    <property type="entry name" value="EGF"/>
    <property type="match status" value="2"/>
</dbReference>
<evidence type="ECO:0000259" key="19">
    <source>
        <dbReference type="PROSITE" id="PS50011"/>
    </source>
</evidence>
<evidence type="ECO:0000256" key="13">
    <source>
        <dbReference type="ARBA" id="ARBA00023136"/>
    </source>
</evidence>
<dbReference type="Proteomes" id="UP001055439">
    <property type="component" value="Chromosome 10"/>
</dbReference>
<keyword evidence="21" id="KW-1185">Reference proteome</keyword>
<dbReference type="SMART" id="SM00179">
    <property type="entry name" value="EGF_CA"/>
    <property type="match status" value="2"/>
</dbReference>
<reference evidence="20" key="1">
    <citation type="submission" date="2022-05" db="EMBL/GenBank/DDBJ databases">
        <title>The Musa troglodytarum L. genome provides insights into the mechanism of non-climacteric behaviour and enrichment of carotenoids.</title>
        <authorList>
            <person name="Wang J."/>
        </authorList>
    </citation>
    <scope>NUCLEOTIDE SEQUENCE</scope>
    <source>
        <tissue evidence="20">Leaf</tissue>
    </source>
</reference>
<evidence type="ECO:0000256" key="8">
    <source>
        <dbReference type="ARBA" id="ARBA00022737"/>
    </source>
</evidence>
<sequence length="801" mass="87824">MAKKKKYQVNTLVDSGCKSSLSLLILQNWVTWSAAAIEKTTGRSEVAGSLAMDLRVPLPLLLLLLFLEPQPSSSSDLNPNVLEADAGNCTNIPYPFGVRNLSSFIPGFEIDCDVGGGLPTLSIGTKKLQLLNISVQEGYVRAFLGPIAFGHCARGVATSTTGISLEGTPYTFSDTRNKYTVIGCDAMVVFQGPGGSHAHDHTRGCVAFCAFPFTQQSMLNGYCSGIGCCQTAVPSGLKSFNAILTSIRNLTRCYVNNSTCSEVFLVDQDDFNFSARDVNTITGTTTRPVVLDWAIGNETCNEVKRRNKSELACGDNSDCYDSPNGGYRCKCSQGYAGNPYLSTPQGCTDIDECRNPQSFPCVWKCINKPGSFLCSCPPGSSGDGKKQGSGCKRDTFIEIGLGVGLSLLVMIVGGGIWVYRGLRRRRLTKLKQQHFLQNGGLLLQQHVSSREFSARIFTIEELERATDTFDEVNVVGRGGHGTVYRGILPDQQVVAIKRSKFMDESQIEHFINEVAILFRIRHRNVVRLLGCCLETQIPLLVYEFVSNGSLFQHLHEGGGAPPLSWETRLRIAAETAGALAYLHCKPSAPVIHRDVKSANILVDENYTAKVSDFGASRLVLLNQTHVTTLVQGTLGYLDPEYFHTSQLTEKSDVYSFGVVLLELLTSERPISFCRSETARNLVAHFYTYLKEDNLLDLVDARLVEEAGAMQLLAIAQVAKTCVALESSERPTMKEVAVELSALSRLMKRHAELRRTQEEEDGWSRRLAPRGSGNDVGRDDAEMHLLWQDDDGSSKSRGNPPL</sequence>
<dbReference type="CDD" id="cd00054">
    <property type="entry name" value="EGF_CA"/>
    <property type="match status" value="1"/>
</dbReference>
<evidence type="ECO:0000256" key="14">
    <source>
        <dbReference type="ARBA" id="ARBA00023157"/>
    </source>
</evidence>
<keyword evidence="13 18" id="KW-0472">Membrane</keyword>
<feature type="transmembrane region" description="Helical" evidence="18">
    <location>
        <begin position="399"/>
        <end position="419"/>
    </location>
</feature>
<dbReference type="InterPro" id="IPR045274">
    <property type="entry name" value="WAK-like"/>
</dbReference>
<feature type="domain" description="Protein kinase" evidence="19">
    <location>
        <begin position="469"/>
        <end position="752"/>
    </location>
</feature>
<dbReference type="PROSITE" id="PS00107">
    <property type="entry name" value="PROTEIN_KINASE_ATP"/>
    <property type="match status" value="1"/>
</dbReference>
<dbReference type="GO" id="GO:0005509">
    <property type="term" value="F:calcium ion binding"/>
    <property type="evidence" value="ECO:0007669"/>
    <property type="project" value="InterPro"/>
</dbReference>
<dbReference type="PROSITE" id="PS01187">
    <property type="entry name" value="EGF_CA"/>
    <property type="match status" value="1"/>
</dbReference>
<evidence type="ECO:0000256" key="2">
    <source>
        <dbReference type="ARBA" id="ARBA00022527"/>
    </source>
</evidence>
<dbReference type="EMBL" id="CP097503">
    <property type="protein sequence ID" value="URD84821.1"/>
    <property type="molecule type" value="Genomic_DNA"/>
</dbReference>
<keyword evidence="6 18" id="KW-0812">Transmembrane</keyword>
<organism evidence="20 21">
    <name type="scientific">Musa troglodytarum</name>
    <name type="common">fe'i banana</name>
    <dbReference type="NCBI Taxonomy" id="320322"/>
    <lineage>
        <taxon>Eukaryota</taxon>
        <taxon>Viridiplantae</taxon>
        <taxon>Streptophyta</taxon>
        <taxon>Embryophyta</taxon>
        <taxon>Tracheophyta</taxon>
        <taxon>Spermatophyta</taxon>
        <taxon>Magnoliopsida</taxon>
        <taxon>Liliopsida</taxon>
        <taxon>Zingiberales</taxon>
        <taxon>Musaceae</taxon>
        <taxon>Musa</taxon>
    </lineage>
</organism>
<dbReference type="InterPro" id="IPR008271">
    <property type="entry name" value="Ser/Thr_kinase_AS"/>
</dbReference>
<dbReference type="PANTHER" id="PTHR27005">
    <property type="entry name" value="WALL-ASSOCIATED RECEPTOR KINASE-LIKE 21"/>
    <property type="match status" value="1"/>
</dbReference>
<keyword evidence="14" id="KW-1015">Disulfide bond</keyword>
<evidence type="ECO:0000313" key="20">
    <source>
        <dbReference type="EMBL" id="URD84821.1"/>
    </source>
</evidence>
<accession>A0A9E7EXC0</accession>
<evidence type="ECO:0000256" key="9">
    <source>
        <dbReference type="ARBA" id="ARBA00022741"/>
    </source>
</evidence>
<proteinExistence type="predicted"/>
<evidence type="ECO:0000256" key="4">
    <source>
        <dbReference type="ARBA" id="ARBA00022553"/>
    </source>
</evidence>
<dbReference type="SUPFAM" id="SSF56112">
    <property type="entry name" value="Protein kinase-like (PK-like)"/>
    <property type="match status" value="1"/>
</dbReference>
<feature type="region of interest" description="Disordered" evidence="17">
    <location>
        <begin position="752"/>
        <end position="801"/>
    </location>
</feature>
<dbReference type="Gene3D" id="2.10.25.10">
    <property type="entry name" value="Laminin"/>
    <property type="match status" value="2"/>
</dbReference>
<dbReference type="GO" id="GO:0005886">
    <property type="term" value="C:plasma membrane"/>
    <property type="evidence" value="ECO:0007669"/>
    <property type="project" value="TreeGrafter"/>
</dbReference>
<dbReference type="GO" id="GO:0004674">
    <property type="term" value="F:protein serine/threonine kinase activity"/>
    <property type="evidence" value="ECO:0007669"/>
    <property type="project" value="UniProtKB-KW"/>
</dbReference>
<dbReference type="PANTHER" id="PTHR27005:SF283">
    <property type="entry name" value="OS02G0633066 PROTEIN"/>
    <property type="match status" value="1"/>
</dbReference>
<dbReference type="FunFam" id="2.10.25.10:FF:000038">
    <property type="entry name" value="Fibrillin 2"/>
    <property type="match status" value="1"/>
</dbReference>
<keyword evidence="2" id="KW-0723">Serine/threonine-protein kinase</keyword>
<dbReference type="InterPro" id="IPR017441">
    <property type="entry name" value="Protein_kinase_ATP_BS"/>
</dbReference>
<evidence type="ECO:0000256" key="1">
    <source>
        <dbReference type="ARBA" id="ARBA00004479"/>
    </source>
</evidence>
<evidence type="ECO:0000256" key="12">
    <source>
        <dbReference type="ARBA" id="ARBA00022989"/>
    </source>
</evidence>
<dbReference type="OrthoDB" id="4062651at2759"/>
<dbReference type="GO" id="GO:0007166">
    <property type="term" value="P:cell surface receptor signaling pathway"/>
    <property type="evidence" value="ECO:0007669"/>
    <property type="project" value="InterPro"/>
</dbReference>
<dbReference type="GO" id="GO:0005524">
    <property type="term" value="F:ATP binding"/>
    <property type="evidence" value="ECO:0007669"/>
    <property type="project" value="UniProtKB-UniRule"/>
</dbReference>
<evidence type="ECO:0000256" key="10">
    <source>
        <dbReference type="ARBA" id="ARBA00022777"/>
    </source>
</evidence>
<dbReference type="InterPro" id="IPR011009">
    <property type="entry name" value="Kinase-like_dom_sf"/>
</dbReference>
<feature type="binding site" evidence="16">
    <location>
        <position position="497"/>
    </location>
    <ligand>
        <name>ATP</name>
        <dbReference type="ChEBI" id="CHEBI:30616"/>
    </ligand>
</feature>
<evidence type="ECO:0000256" key="15">
    <source>
        <dbReference type="ARBA" id="ARBA00058961"/>
    </source>
</evidence>
<dbReference type="SMART" id="SM00220">
    <property type="entry name" value="S_TKc"/>
    <property type="match status" value="1"/>
</dbReference>
<dbReference type="Gene3D" id="1.10.510.10">
    <property type="entry name" value="Transferase(Phosphotransferase) domain 1"/>
    <property type="match status" value="1"/>
</dbReference>
<evidence type="ECO:0000256" key="18">
    <source>
        <dbReference type="SAM" id="Phobius"/>
    </source>
</evidence>
<keyword evidence="9 16" id="KW-0547">Nucleotide-binding</keyword>
<dbReference type="InterPro" id="IPR001245">
    <property type="entry name" value="Ser-Thr/Tyr_kinase_cat_dom"/>
</dbReference>
<dbReference type="SUPFAM" id="SSF57196">
    <property type="entry name" value="EGF/Laminin"/>
    <property type="match status" value="1"/>
</dbReference>
<name>A0A9E7EXC0_9LILI</name>